<feature type="domain" description="RNA polymerase Rpb2" evidence="13">
    <location>
        <begin position="1153"/>
        <end position="1225"/>
    </location>
</feature>
<evidence type="ECO:0000256" key="3">
    <source>
        <dbReference type="ARBA" id="ARBA00022478"/>
    </source>
</evidence>
<evidence type="ECO:0000256" key="4">
    <source>
        <dbReference type="ARBA" id="ARBA00022679"/>
    </source>
</evidence>
<dbReference type="Gene3D" id="2.30.150.10">
    <property type="entry name" value="DNA-directed RNA polymerase, beta subunit, external 1 domain"/>
    <property type="match status" value="1"/>
</dbReference>
<dbReference type="GO" id="GO:0000428">
    <property type="term" value="C:DNA-directed RNA polymerase complex"/>
    <property type="evidence" value="ECO:0007669"/>
    <property type="project" value="UniProtKB-KW"/>
</dbReference>
<evidence type="ECO:0000256" key="2">
    <source>
        <dbReference type="ARBA" id="ARBA00006835"/>
    </source>
</evidence>
<dbReference type="Pfam" id="PF04560">
    <property type="entry name" value="RNA_pol_Rpb2_7"/>
    <property type="match status" value="1"/>
</dbReference>
<dbReference type="Pfam" id="PF04561">
    <property type="entry name" value="RNA_pol_Rpb2_2"/>
    <property type="match status" value="1"/>
</dbReference>
<dbReference type="GO" id="GO:0006351">
    <property type="term" value="P:DNA-templated transcription"/>
    <property type="evidence" value="ECO:0007669"/>
    <property type="project" value="UniProtKB-UniRule"/>
</dbReference>
<dbReference type="AlphaFoldDB" id="A0A097KLX7"/>
<dbReference type="Pfam" id="PF00562">
    <property type="entry name" value="RNA_pol_Rpb2_6"/>
    <property type="match status" value="1"/>
</dbReference>
<dbReference type="InterPro" id="IPR007645">
    <property type="entry name" value="RNA_pol_Rpb2_3"/>
</dbReference>
<evidence type="ECO:0000259" key="13">
    <source>
        <dbReference type="Pfam" id="PF04560"/>
    </source>
</evidence>
<evidence type="ECO:0000313" key="17">
    <source>
        <dbReference type="EMBL" id="AIT94182.1"/>
    </source>
</evidence>
<evidence type="ECO:0000259" key="14">
    <source>
        <dbReference type="Pfam" id="PF04561"/>
    </source>
</evidence>
<protein>
    <recommendedName>
        <fullName evidence="9">DNA-directed RNA polymerase subunit beta</fullName>
        <ecNumber evidence="9">2.7.7.6</ecNumber>
    </recommendedName>
    <alternativeName>
        <fullName evidence="9">PEP</fullName>
    </alternativeName>
    <alternativeName>
        <fullName evidence="9">Plastid-encoded RNA polymerase subunit beta</fullName>
        <shortName evidence="9">RNA polymerase subunit beta</shortName>
    </alternativeName>
</protein>
<dbReference type="Pfam" id="PF10385">
    <property type="entry name" value="RNA_pol_Rpb2_45"/>
    <property type="match status" value="1"/>
</dbReference>
<dbReference type="InterPro" id="IPR037034">
    <property type="entry name" value="RNA_pol_Rpb2_2_sf"/>
</dbReference>
<dbReference type="HAMAP" id="MF_01321">
    <property type="entry name" value="RNApol_bact_RpoB"/>
    <property type="match status" value="1"/>
</dbReference>
<dbReference type="InterPro" id="IPR007642">
    <property type="entry name" value="RNA_pol_Rpb2_2"/>
</dbReference>
<keyword evidence="5 9" id="KW-0548">Nucleotidyltransferase</keyword>
<feature type="domain" description="RNA polymerase Rpb2" evidence="15">
    <location>
        <begin position="416"/>
        <end position="484"/>
    </location>
</feature>
<evidence type="ECO:0000256" key="6">
    <source>
        <dbReference type="ARBA" id="ARBA00023163"/>
    </source>
</evidence>
<evidence type="ECO:0000259" key="15">
    <source>
        <dbReference type="Pfam" id="PF04565"/>
    </source>
</evidence>
<dbReference type="Gene3D" id="3.90.1110.10">
    <property type="entry name" value="RNA polymerase Rpb2, domain 2"/>
    <property type="match status" value="2"/>
</dbReference>
<dbReference type="Pfam" id="PF04565">
    <property type="entry name" value="RNA_pol_Rpb2_3"/>
    <property type="match status" value="1"/>
</dbReference>
<geneLocation type="chloroplast" evidence="17"/>
<feature type="domain" description="DNA-directed RNA polymerase beta subunit external 1" evidence="16">
    <location>
        <begin position="495"/>
        <end position="557"/>
    </location>
</feature>
<dbReference type="PANTHER" id="PTHR20856">
    <property type="entry name" value="DNA-DIRECTED RNA POLYMERASE I SUBUNIT 2"/>
    <property type="match status" value="1"/>
</dbReference>
<dbReference type="CDD" id="cd00653">
    <property type="entry name" value="RNA_pol_B_RPB2"/>
    <property type="match status" value="1"/>
</dbReference>
<comment type="subunit">
    <text evidence="7 9 11">In plastids the minimal PEP RNA polymerase catalytic core is composed of four subunits: alpha, beta, beta', and beta''. When a (nuclear-encoded) sigma factor is associated with the core the holoenzyme is formed, which can initiate transcription.</text>
</comment>
<dbReference type="Gene3D" id="2.40.50.100">
    <property type="match status" value="2"/>
</dbReference>
<dbReference type="GO" id="GO:0003677">
    <property type="term" value="F:DNA binding"/>
    <property type="evidence" value="ECO:0007669"/>
    <property type="project" value="UniProtKB-UniRule"/>
</dbReference>
<dbReference type="InterPro" id="IPR037033">
    <property type="entry name" value="DNA-dir_RNAP_su2_hyb_sf"/>
</dbReference>
<evidence type="ECO:0000256" key="8">
    <source>
        <dbReference type="ARBA" id="ARBA00048552"/>
    </source>
</evidence>
<evidence type="ECO:0000259" key="16">
    <source>
        <dbReference type="Pfam" id="PF10385"/>
    </source>
</evidence>
<dbReference type="InterPro" id="IPR007121">
    <property type="entry name" value="RNA_pol_bsu_CS"/>
</dbReference>
<dbReference type="InterPro" id="IPR019462">
    <property type="entry name" value="DNA-dir_RNA_pol_bsu_external_1"/>
</dbReference>
<comment type="similarity">
    <text evidence="2 9 10">Belongs to the RNA polymerase beta chain family.</text>
</comment>
<proteinExistence type="inferred from homology"/>
<comment type="function">
    <text evidence="1 9 11">DNA-dependent RNA polymerase catalyzes the transcription of DNA into RNA using the four ribonucleoside triphosphates as substrates.</text>
</comment>
<dbReference type="InterPro" id="IPR014724">
    <property type="entry name" value="RNA_pol_RPB2_OB-fold"/>
</dbReference>
<dbReference type="GO" id="GO:0003899">
    <property type="term" value="F:DNA-directed RNA polymerase activity"/>
    <property type="evidence" value="ECO:0007669"/>
    <property type="project" value="UniProtKB-UniRule"/>
</dbReference>
<organism evidence="17">
    <name type="scientific">Marsupiomonas sp. NIES 1824</name>
    <dbReference type="NCBI Taxonomy" id="1562198"/>
    <lineage>
        <taxon>Eukaryota</taxon>
        <taxon>Viridiplantae</taxon>
        <taxon>Chlorophyta</taxon>
        <taxon>core chlorophytes</taxon>
        <taxon>Pedinophyceae</taxon>
        <taxon>Marsupiomonadales</taxon>
        <taxon>Marsupiomonadaceae</taxon>
        <taxon>Marsupiomonas</taxon>
    </lineage>
</organism>
<dbReference type="InterPro" id="IPR015712">
    <property type="entry name" value="DNA-dir_RNA_pol_su2"/>
</dbReference>
<evidence type="ECO:0000256" key="11">
    <source>
        <dbReference type="RuleBase" id="RU363031"/>
    </source>
</evidence>
<dbReference type="NCBIfam" id="NF001616">
    <property type="entry name" value="PRK00405.1"/>
    <property type="match status" value="1"/>
</dbReference>
<dbReference type="InterPro" id="IPR042107">
    <property type="entry name" value="DNA-dir_RNA_pol_bsu_ext_1_sf"/>
</dbReference>
<dbReference type="Gene3D" id="3.90.1800.10">
    <property type="entry name" value="RNA polymerase alpha subunit dimerisation domain"/>
    <property type="match status" value="1"/>
</dbReference>
<keyword evidence="3 9" id="KW-0240">DNA-directed RNA polymerase</keyword>
<dbReference type="InterPro" id="IPR007641">
    <property type="entry name" value="RNA_pol_Rpb2_7"/>
</dbReference>
<feature type="domain" description="RNA polymerase Rpb2" evidence="14">
    <location>
        <begin position="123"/>
        <end position="358"/>
    </location>
</feature>
<evidence type="ECO:0000256" key="9">
    <source>
        <dbReference type="HAMAP-Rule" id="MF_01321"/>
    </source>
</evidence>
<dbReference type="GO" id="GO:0032549">
    <property type="term" value="F:ribonucleoside binding"/>
    <property type="evidence" value="ECO:0007669"/>
    <property type="project" value="InterPro"/>
</dbReference>
<keyword evidence="4 9" id="KW-0808">Transferase</keyword>
<comment type="catalytic activity">
    <reaction evidence="8 9 11">
        <text>RNA(n) + a ribonucleoside 5'-triphosphate = RNA(n+1) + diphosphate</text>
        <dbReference type="Rhea" id="RHEA:21248"/>
        <dbReference type="Rhea" id="RHEA-COMP:14527"/>
        <dbReference type="Rhea" id="RHEA-COMP:17342"/>
        <dbReference type="ChEBI" id="CHEBI:33019"/>
        <dbReference type="ChEBI" id="CHEBI:61557"/>
        <dbReference type="ChEBI" id="CHEBI:140395"/>
        <dbReference type="EC" id="2.7.7.6"/>
    </reaction>
</comment>
<dbReference type="GO" id="GO:0009507">
    <property type="term" value="C:chloroplast"/>
    <property type="evidence" value="ECO:0007669"/>
    <property type="project" value="UniProtKB-SubCell"/>
</dbReference>
<reference evidence="17" key="1">
    <citation type="journal article" date="2014" name="BMC Evol. Biol.">
        <title>Chloroplast phylogenomic analysis resolves deep-level relationships within the green algal class Trebouxiophyceae.</title>
        <authorList>
            <person name="Lemieux C."/>
            <person name="Otis C."/>
            <person name="Turmel M."/>
        </authorList>
    </citation>
    <scope>NUCLEOTIDE SEQUENCE</scope>
</reference>
<name>A0A097KLX7_9CHLO</name>
<dbReference type="Gene3D" id="2.40.50.150">
    <property type="match status" value="1"/>
</dbReference>
<evidence type="ECO:0000256" key="5">
    <source>
        <dbReference type="ARBA" id="ARBA00022695"/>
    </source>
</evidence>
<evidence type="ECO:0000259" key="12">
    <source>
        <dbReference type="Pfam" id="PF00562"/>
    </source>
</evidence>
<dbReference type="SUPFAM" id="SSF64484">
    <property type="entry name" value="beta and beta-prime subunits of DNA dependent RNA-polymerase"/>
    <property type="match status" value="1"/>
</dbReference>
<keyword evidence="17" id="KW-0934">Plastid</keyword>
<dbReference type="InterPro" id="IPR007120">
    <property type="entry name" value="DNA-dir_RNAP_su2_dom"/>
</dbReference>
<gene>
    <name evidence="9 17" type="primary">rpoB</name>
</gene>
<keyword evidence="17" id="KW-0150">Chloroplast</keyword>
<dbReference type="EMBL" id="KM462870">
    <property type="protein sequence ID" value="AIT94182.1"/>
    <property type="molecule type" value="Genomic_DNA"/>
</dbReference>
<comment type="subcellular location">
    <subcellularLocation>
        <location evidence="9">Plastid</location>
        <location evidence="9">Chloroplast</location>
    </subcellularLocation>
</comment>
<dbReference type="EC" id="2.7.7.6" evidence="9"/>
<evidence type="ECO:0000256" key="7">
    <source>
        <dbReference type="ARBA" id="ARBA00026088"/>
    </source>
</evidence>
<feature type="domain" description="DNA-directed RNA polymerase subunit 2 hybrid-binding" evidence="12">
    <location>
        <begin position="678"/>
        <end position="1151"/>
    </location>
</feature>
<evidence type="ECO:0000256" key="1">
    <source>
        <dbReference type="ARBA" id="ARBA00004026"/>
    </source>
</evidence>
<dbReference type="PROSITE" id="PS01166">
    <property type="entry name" value="RNA_POL_BETA"/>
    <property type="match status" value="1"/>
</dbReference>
<dbReference type="InterPro" id="IPR010243">
    <property type="entry name" value="RNA_pol_bsu_bac"/>
</dbReference>
<dbReference type="NCBIfam" id="TIGR02013">
    <property type="entry name" value="rpoB"/>
    <property type="match status" value="1"/>
</dbReference>
<dbReference type="Gene3D" id="2.40.270.10">
    <property type="entry name" value="DNA-directed RNA polymerase, subunit 2, domain 6"/>
    <property type="match status" value="2"/>
</dbReference>
<evidence type="ECO:0000256" key="10">
    <source>
        <dbReference type="RuleBase" id="RU000434"/>
    </source>
</evidence>
<dbReference type="Gene3D" id="3.90.1100.10">
    <property type="match status" value="2"/>
</dbReference>
<sequence>MGKKKKIAVADFITIQRQNFQHFLNVGMVSEIELRNSISHAGVELVLYPEYSQFCRSESSMKSAIANGRTYGCRLYVPGQLIHQDSKVSKFQWILLGTVPLMNRRGHFILNGSARVIINQMVRSPGIYYAEKITRKTKKGKKKKKGKIVMIRTVYADLISQRGTWLRFETSPGGQPFVQMKRTPKIPVSLLLQAMGLSTTTITQRLSMAQGLSMREEDLMTQGLVKRHWFPDSTEMGFAQELVRDLETFYRKTGKQYRLQEWALISLYALTHPKCELMEITPEMGKRFLFRKFLNPKTYDLGLLGRSRLNQRFNLGISTNTRILTAEDILKITEHLGEVFHRTAVPDDIDHLKNRRIRSSAELIQNQFALGLTRFEKVIHERLTRANSGITLSNLVTTKPINAAFREFFGSSQLSQFLDQTNPLAEITHKRRFTSLGPSGVSRETAGMAIRGIHPTHYGRICPIETPEGKNAGLVNSPTMFTRISQDGFLQSPFQKVFKGQAQPEIFYLTADQEEKFMVAPGDLNLDKLRFLEQKFFPARCDQDFLNIKSNSIHFLSLSSFQMISIATSLIPFFEHDDANRALMGSNMQRQAVPLLNPEKPIVGTGYESRVVSDSGHSINARFSGYVTFVSCEEIQVYSLIPATKKSPFPFFEGSEPNHNFKNSLKNPSHGWKYELKTITYPLESVSRSNQDTYQFERPLVQEGQWIQKGEALADGSASADGSLALGKNILIGYLPWEGYNFEDAILISERLVKQDLYTSLHVEKYDMDFKDTRFGKEQLTPSIPDLPKRNQKLLDERGIIKLGSWVKEGDVLVGKITPIEKKKLSPHERLLYDIVGKQVQDVKDTSLRVPKGLVARVVKIRLFDEDGRCYETSIKGKATSTRILDPNKKSQMAQLAEIGKFIIQKKRRKTQQHPHFPNSFYFLFKMRKRQMGQPNATSSNLKKAILEQEGRESGIGQKKREKDFPLLGRKTIQRVQLLLAEKRRIQVGDKMAGRHGNKGIVSRIVPKHDMPFLPDGTPLDLVLNPLGVPSRMNVGQIYECLLGFAGSCLHEHYQIMPFDEMVGAQTSRSIVYSKLLKARKRTGKKWLFNPNFPGKVKLFDGRTGEPFDQHVTVGQSYILKLVHQVDEKIHARSTGPYSLVTQQPLRGRSKHGGQRVGEMEVWALEGFGAAFTLQELLTVKSDDMKGRYQVMDAILTDKPMQLGTPESFKVLIRELQSLCLDIGVFVLTTKEVKPIDPMKGVTGKPIESVKW</sequence>
<keyword evidence="6 9" id="KW-0804">Transcription</keyword>
<accession>A0A097KLX7</accession>